<dbReference type="CDD" id="cd01166">
    <property type="entry name" value="KdgK"/>
    <property type="match status" value="1"/>
</dbReference>
<dbReference type="GO" id="GO:0042840">
    <property type="term" value="P:D-glucuronate catabolic process"/>
    <property type="evidence" value="ECO:0007669"/>
    <property type="project" value="TreeGrafter"/>
</dbReference>
<keyword evidence="3 5" id="KW-0418">Kinase</keyword>
<dbReference type="EMBL" id="CP048630">
    <property type="protein sequence ID" value="QIB33596.1"/>
    <property type="molecule type" value="Genomic_DNA"/>
</dbReference>
<evidence type="ECO:0000313" key="6">
    <source>
        <dbReference type="Proteomes" id="UP000464751"/>
    </source>
</evidence>
<dbReference type="InterPro" id="IPR002173">
    <property type="entry name" value="Carboh/pur_kinase_PfkB_CS"/>
</dbReference>
<proteinExistence type="inferred from homology"/>
<evidence type="ECO:0000256" key="3">
    <source>
        <dbReference type="ARBA" id="ARBA00022777"/>
    </source>
</evidence>
<dbReference type="Proteomes" id="UP000464751">
    <property type="component" value="Chromosome"/>
</dbReference>
<reference evidence="5 6" key="1">
    <citation type="submission" date="2020-02" db="EMBL/GenBank/DDBJ databases">
        <authorList>
            <person name="Li G."/>
        </authorList>
    </citation>
    <scope>NUCLEOTIDE SEQUENCE [LARGE SCALE GENOMIC DNA]</scope>
    <source>
        <strain evidence="5 6">DSM 102029</strain>
    </source>
</reference>
<feature type="domain" description="Carbohydrate kinase PfkB" evidence="4">
    <location>
        <begin position="18"/>
        <end position="303"/>
    </location>
</feature>
<evidence type="ECO:0000256" key="2">
    <source>
        <dbReference type="ARBA" id="ARBA00022679"/>
    </source>
</evidence>
<dbReference type="RefSeq" id="WP_163074691.1">
    <property type="nucleotide sequence ID" value="NZ_CP048630.1"/>
</dbReference>
<dbReference type="SUPFAM" id="SSF53613">
    <property type="entry name" value="Ribokinase-like"/>
    <property type="match status" value="1"/>
</dbReference>
<dbReference type="InterPro" id="IPR011611">
    <property type="entry name" value="PfkB_dom"/>
</dbReference>
<dbReference type="GO" id="GO:0006974">
    <property type="term" value="P:DNA damage response"/>
    <property type="evidence" value="ECO:0007669"/>
    <property type="project" value="TreeGrafter"/>
</dbReference>
<dbReference type="Gene3D" id="3.40.1190.20">
    <property type="match status" value="1"/>
</dbReference>
<sequence>MSGRLFLSIGEAMVELSQHEGALWRMGFAGDTLNTAWYMRACLDQDTVAGGWRVAYFSRLGADPFSERMIRFLDANRIETGYIGRDPQRNVGLYSIELHEGERSFSYWRGQSAARLLADDEAALASAIAQADAVYFSGVTLAILAPDRRAFLLECVAQTRAAGKMTAFDPNLRPQLWESADAMREWLRRAAGVATIALPSFDDEATWFGDADILACARRWREDGAGEVVVKNGGGTLALLAGSGEIETQECTRVVPVDSTGAGDSFNGGYLAARLRGLAPSRAARCAHDLAMRVVGARGALLPMADLSAEPALR</sequence>
<dbReference type="AlphaFoldDB" id="A0A6P1YLN4"/>
<dbReference type="GO" id="GO:0019698">
    <property type="term" value="P:D-galacturonate catabolic process"/>
    <property type="evidence" value="ECO:0007669"/>
    <property type="project" value="TreeGrafter"/>
</dbReference>
<dbReference type="InterPro" id="IPR029056">
    <property type="entry name" value="Ribokinase-like"/>
</dbReference>
<dbReference type="GO" id="GO:0005829">
    <property type="term" value="C:cytosol"/>
    <property type="evidence" value="ECO:0007669"/>
    <property type="project" value="TreeGrafter"/>
</dbReference>
<evidence type="ECO:0000313" key="5">
    <source>
        <dbReference type="EMBL" id="QIB33596.1"/>
    </source>
</evidence>
<protein>
    <submittedName>
        <fullName evidence="5">Sugar kinase</fullName>
    </submittedName>
</protein>
<keyword evidence="6" id="KW-1185">Reference proteome</keyword>
<comment type="similarity">
    <text evidence="1">Belongs to the carbohydrate kinase PfkB family.</text>
</comment>
<name>A0A6P1YLN4_9HYPH</name>
<keyword evidence="2" id="KW-0808">Transferase</keyword>
<accession>A0A6P1YLN4</accession>
<dbReference type="KEGG" id="apra:G3A50_07665"/>
<dbReference type="PANTHER" id="PTHR43085:SF15">
    <property type="entry name" value="2-DEHYDRO-3-DEOXYGLUCONOKINASE"/>
    <property type="match status" value="1"/>
</dbReference>
<gene>
    <name evidence="5" type="ORF">G3A50_07665</name>
</gene>
<dbReference type="PROSITE" id="PS00584">
    <property type="entry name" value="PFKB_KINASES_2"/>
    <property type="match status" value="1"/>
</dbReference>
<dbReference type="PANTHER" id="PTHR43085">
    <property type="entry name" value="HEXOKINASE FAMILY MEMBER"/>
    <property type="match status" value="1"/>
</dbReference>
<dbReference type="GO" id="GO:0008673">
    <property type="term" value="F:2-dehydro-3-deoxygluconokinase activity"/>
    <property type="evidence" value="ECO:0007669"/>
    <property type="project" value="TreeGrafter"/>
</dbReference>
<dbReference type="Pfam" id="PF00294">
    <property type="entry name" value="PfkB"/>
    <property type="match status" value="1"/>
</dbReference>
<organism evidence="5 6">
    <name type="scientific">Ancylobacter pratisalsi</name>
    <dbReference type="NCBI Taxonomy" id="1745854"/>
    <lineage>
        <taxon>Bacteria</taxon>
        <taxon>Pseudomonadati</taxon>
        <taxon>Pseudomonadota</taxon>
        <taxon>Alphaproteobacteria</taxon>
        <taxon>Hyphomicrobiales</taxon>
        <taxon>Xanthobacteraceae</taxon>
        <taxon>Ancylobacter</taxon>
    </lineage>
</organism>
<evidence type="ECO:0000259" key="4">
    <source>
        <dbReference type="Pfam" id="PF00294"/>
    </source>
</evidence>
<evidence type="ECO:0000256" key="1">
    <source>
        <dbReference type="ARBA" id="ARBA00010688"/>
    </source>
</evidence>
<dbReference type="InterPro" id="IPR050306">
    <property type="entry name" value="PfkB_Carbo_kinase"/>
</dbReference>